<comment type="caution">
    <text evidence="1">The sequence shown here is derived from an EMBL/GenBank/DDBJ whole genome shotgun (WGS) entry which is preliminary data.</text>
</comment>
<organism evidence="1 2">
    <name type="scientific">Cesiribacter andamanensis AMV16</name>
    <dbReference type="NCBI Taxonomy" id="1279009"/>
    <lineage>
        <taxon>Bacteria</taxon>
        <taxon>Pseudomonadati</taxon>
        <taxon>Bacteroidota</taxon>
        <taxon>Cytophagia</taxon>
        <taxon>Cytophagales</taxon>
        <taxon>Cesiribacteraceae</taxon>
        <taxon>Cesiribacter</taxon>
    </lineage>
</organism>
<name>M7N5Z6_9BACT</name>
<gene>
    <name evidence="1" type="ORF">ADICEAN_02200</name>
</gene>
<dbReference type="eggNOG" id="COG3748">
    <property type="taxonomic scope" value="Bacteria"/>
</dbReference>
<evidence type="ECO:0000313" key="2">
    <source>
        <dbReference type="Proteomes" id="UP000011910"/>
    </source>
</evidence>
<dbReference type="Proteomes" id="UP000011910">
    <property type="component" value="Unassembled WGS sequence"/>
</dbReference>
<dbReference type="AlphaFoldDB" id="M7N5Z6"/>
<proteinExistence type="predicted"/>
<sequence>MQPLPSLACFLSRILPVLAGLWVWAGCAYHTEEELYPLDPNCQTEAITYTANIRQLITTNCALSGCHVAGTGRANLTTYAGVKQVADNGLIRQKVIVEKSMPPSGPLSACEISQLDAWLRAGAPEN</sequence>
<dbReference type="STRING" id="1279009.ADICEAN_02200"/>
<evidence type="ECO:0008006" key="3">
    <source>
        <dbReference type="Google" id="ProtNLM"/>
    </source>
</evidence>
<dbReference type="EMBL" id="AODQ01000050">
    <property type="protein sequence ID" value="EMR02661.1"/>
    <property type="molecule type" value="Genomic_DNA"/>
</dbReference>
<dbReference type="OrthoDB" id="1524994at2"/>
<evidence type="ECO:0000313" key="1">
    <source>
        <dbReference type="EMBL" id="EMR02661.1"/>
    </source>
</evidence>
<protein>
    <recommendedName>
        <fullName evidence="3">Cytochrome c domain-containing protein</fullName>
    </recommendedName>
</protein>
<reference evidence="1 2" key="1">
    <citation type="journal article" date="2013" name="Genome Announc.">
        <title>Draft Genome Sequence of Cesiribacter andamanensis Strain AMV16T, Isolated from a Soil Sample from a Mud Volcano in the Andaman Islands, India.</title>
        <authorList>
            <person name="Shivaji S."/>
            <person name="Ara S."/>
            <person name="Begum Z."/>
            <person name="Srinivas T.N."/>
            <person name="Singh A."/>
            <person name="Kumar Pinnaka A."/>
        </authorList>
    </citation>
    <scope>NUCLEOTIDE SEQUENCE [LARGE SCALE GENOMIC DNA]</scope>
    <source>
        <strain evidence="1 2">AMV16</strain>
    </source>
</reference>
<keyword evidence="2" id="KW-1185">Reference proteome</keyword>
<accession>M7N5Z6</accession>
<dbReference type="RefSeq" id="WP_009195593.1">
    <property type="nucleotide sequence ID" value="NZ_AODQ01000050.1"/>
</dbReference>